<evidence type="ECO:0000256" key="1">
    <source>
        <dbReference type="ARBA" id="ARBA00004123"/>
    </source>
</evidence>
<keyword evidence="2" id="KW-0539">Nucleus</keyword>
<dbReference type="PANTHER" id="PTHR46138">
    <property type="entry name" value="PROTEIN DR1"/>
    <property type="match status" value="1"/>
</dbReference>
<dbReference type="EMBL" id="LN483116">
    <property type="protein sequence ID" value="CDZ96311.1"/>
    <property type="molecule type" value="Genomic_DNA"/>
</dbReference>
<evidence type="ECO:0000256" key="3">
    <source>
        <dbReference type="SAM" id="MobiDB-lite"/>
    </source>
</evidence>
<dbReference type="GO" id="GO:0016251">
    <property type="term" value="F:RNA polymerase II general transcription initiation factor activity"/>
    <property type="evidence" value="ECO:0007669"/>
    <property type="project" value="TreeGrafter"/>
</dbReference>
<dbReference type="Pfam" id="PF00808">
    <property type="entry name" value="CBFD_NFYB_HMF"/>
    <property type="match status" value="1"/>
</dbReference>
<reference evidence="5" key="1">
    <citation type="submission" date="2014-08" db="EMBL/GenBank/DDBJ databases">
        <authorList>
            <person name="Sharma Rahul"/>
            <person name="Thines Marco"/>
        </authorList>
    </citation>
    <scope>NUCLEOTIDE SEQUENCE</scope>
</reference>
<feature type="compositionally biased region" description="Gly residues" evidence="3">
    <location>
        <begin position="12"/>
        <end position="22"/>
    </location>
</feature>
<dbReference type="GO" id="GO:0017025">
    <property type="term" value="F:TBP-class protein binding"/>
    <property type="evidence" value="ECO:0007669"/>
    <property type="project" value="TreeGrafter"/>
</dbReference>
<dbReference type="FunFam" id="1.10.20.10:FF:000019">
    <property type="entry name" value="Negative cofactor 2 beta"/>
    <property type="match status" value="1"/>
</dbReference>
<dbReference type="PANTHER" id="PTHR46138:SF1">
    <property type="entry name" value="PROTEIN DR1"/>
    <property type="match status" value="1"/>
</dbReference>
<protein>
    <submittedName>
        <fullName evidence="5">Histone-fold-containing protein</fullName>
    </submittedName>
</protein>
<dbReference type="GO" id="GO:0046982">
    <property type="term" value="F:protein heterodimerization activity"/>
    <property type="evidence" value="ECO:0007669"/>
    <property type="project" value="InterPro"/>
</dbReference>
<organism evidence="5">
    <name type="scientific">Phaffia rhodozyma</name>
    <name type="common">Yeast</name>
    <name type="synonym">Xanthophyllomyces dendrorhous</name>
    <dbReference type="NCBI Taxonomy" id="264483"/>
    <lineage>
        <taxon>Eukaryota</taxon>
        <taxon>Fungi</taxon>
        <taxon>Dikarya</taxon>
        <taxon>Basidiomycota</taxon>
        <taxon>Agaricomycotina</taxon>
        <taxon>Tremellomycetes</taxon>
        <taxon>Cystofilobasidiales</taxon>
        <taxon>Mrakiaceae</taxon>
        <taxon>Phaffia</taxon>
    </lineage>
</organism>
<dbReference type="InterPro" id="IPR042225">
    <property type="entry name" value="Ncb2"/>
</dbReference>
<dbReference type="PRINTS" id="PR00615">
    <property type="entry name" value="CCAATSUBUNTA"/>
</dbReference>
<feature type="domain" description="Transcription factor CBF/NF-Y/archaeal histone" evidence="4">
    <location>
        <begin position="30"/>
        <end position="94"/>
    </location>
</feature>
<dbReference type="AlphaFoldDB" id="A0A0F7SE69"/>
<dbReference type="CDD" id="cd22905">
    <property type="entry name" value="HFD_Dr1"/>
    <property type="match status" value="1"/>
</dbReference>
<name>A0A0F7SE69_PHARH</name>
<evidence type="ECO:0000256" key="2">
    <source>
        <dbReference type="ARBA" id="ARBA00023242"/>
    </source>
</evidence>
<sequence>MSDDEGHTSGSRSGGGGGGPPGGLIDDDLTLPKATVQKLINEIMPDHMSCPKDSRDFVTACCVEFIHLISSEANDACEKDQKKTISPEHVVSALKSLGFDDYIEEVEGVLDEHKEHQKVRQTKQSASSKKNIGVSQEELLAQQELLFAASRARYEAGGST</sequence>
<dbReference type="InterPro" id="IPR003958">
    <property type="entry name" value="CBFA_NFYB_domain"/>
</dbReference>
<dbReference type="GO" id="GO:0017054">
    <property type="term" value="C:negative cofactor 2 complex"/>
    <property type="evidence" value="ECO:0007669"/>
    <property type="project" value="InterPro"/>
</dbReference>
<dbReference type="Gene3D" id="1.10.20.10">
    <property type="entry name" value="Histone, subunit A"/>
    <property type="match status" value="1"/>
</dbReference>
<evidence type="ECO:0000313" key="5">
    <source>
        <dbReference type="EMBL" id="CDZ96311.1"/>
    </source>
</evidence>
<feature type="region of interest" description="Disordered" evidence="3">
    <location>
        <begin position="1"/>
        <end position="26"/>
    </location>
</feature>
<comment type="subcellular location">
    <subcellularLocation>
        <location evidence="1">Nucleus</location>
    </subcellularLocation>
</comment>
<evidence type="ECO:0000259" key="4">
    <source>
        <dbReference type="Pfam" id="PF00808"/>
    </source>
</evidence>
<dbReference type="GO" id="GO:0051123">
    <property type="term" value="P:RNA polymerase II preinitiation complex assembly"/>
    <property type="evidence" value="ECO:0007669"/>
    <property type="project" value="TreeGrafter"/>
</dbReference>
<dbReference type="GO" id="GO:0000122">
    <property type="term" value="P:negative regulation of transcription by RNA polymerase II"/>
    <property type="evidence" value="ECO:0007669"/>
    <property type="project" value="InterPro"/>
</dbReference>
<dbReference type="InterPro" id="IPR009072">
    <property type="entry name" value="Histone-fold"/>
</dbReference>
<accession>A0A0F7SE69</accession>
<dbReference type="SUPFAM" id="SSF47113">
    <property type="entry name" value="Histone-fold"/>
    <property type="match status" value="1"/>
</dbReference>
<proteinExistence type="predicted"/>